<evidence type="ECO:0000256" key="1">
    <source>
        <dbReference type="ARBA" id="ARBA00022833"/>
    </source>
</evidence>
<dbReference type="SUPFAM" id="SSF102588">
    <property type="entry name" value="LmbE-like"/>
    <property type="match status" value="1"/>
</dbReference>
<organism evidence="2 3">
    <name type="scientific">Jatrophihabitans lederbergiae</name>
    <dbReference type="NCBI Taxonomy" id="3075547"/>
    <lineage>
        <taxon>Bacteria</taxon>
        <taxon>Bacillati</taxon>
        <taxon>Actinomycetota</taxon>
        <taxon>Actinomycetes</taxon>
        <taxon>Jatrophihabitantales</taxon>
        <taxon>Jatrophihabitantaceae</taxon>
        <taxon>Jatrophihabitans</taxon>
    </lineage>
</organism>
<dbReference type="InterPro" id="IPR003737">
    <property type="entry name" value="GlcNAc_PI_deacetylase-related"/>
</dbReference>
<accession>A0ABU2JCL5</accession>
<gene>
    <name evidence="2" type="ORF">RM423_15110</name>
</gene>
<comment type="caution">
    <text evidence="2">The sequence shown here is derived from an EMBL/GenBank/DDBJ whole genome shotgun (WGS) entry which is preliminary data.</text>
</comment>
<dbReference type="RefSeq" id="WP_311423873.1">
    <property type="nucleotide sequence ID" value="NZ_JAVREH010000021.1"/>
</dbReference>
<dbReference type="Pfam" id="PF02585">
    <property type="entry name" value="PIG-L"/>
    <property type="match status" value="1"/>
</dbReference>
<dbReference type="PANTHER" id="PTHR12993:SF28">
    <property type="entry name" value="LMBE FAMILY PROTEIN"/>
    <property type="match status" value="1"/>
</dbReference>
<keyword evidence="1" id="KW-0862">Zinc</keyword>
<sequence>MQRFREIAVERALVIAAHPDDVDFLASGTVAHWTDAGTDVSYCVVTDGDAGGFETQTSRTDIPALRRAEQLCAAEAVGVHRVEFLGYPDGGVEATAGLRADLTRVIRAVRPQRVIMHSPDINWLRLPDFHPDHRRTGEASLQAVYPDSRNPFAHPFLLRDEGLQPWTVGEIWMIGAPDSNHWVDITDTITEKLRGLRAHASQTSHLDDLEDLVRRRLEEQAADAGFASGRLAEAFHVVDTS</sequence>
<protein>
    <submittedName>
        <fullName evidence="2">PIG-L deacetylase family protein</fullName>
    </submittedName>
</protein>
<name>A0ABU2JCL5_9ACTN</name>
<reference evidence="3" key="1">
    <citation type="submission" date="2023-07" db="EMBL/GenBank/DDBJ databases">
        <title>30 novel species of actinomycetes from the DSMZ collection.</title>
        <authorList>
            <person name="Nouioui I."/>
        </authorList>
    </citation>
    <scope>NUCLEOTIDE SEQUENCE [LARGE SCALE GENOMIC DNA]</scope>
    <source>
        <strain evidence="3">DSM 44399</strain>
    </source>
</reference>
<dbReference type="EMBL" id="JAVREH010000021">
    <property type="protein sequence ID" value="MDT0262724.1"/>
    <property type="molecule type" value="Genomic_DNA"/>
</dbReference>
<dbReference type="InterPro" id="IPR024078">
    <property type="entry name" value="LmbE-like_dom_sf"/>
</dbReference>
<evidence type="ECO:0000313" key="2">
    <source>
        <dbReference type="EMBL" id="MDT0262724.1"/>
    </source>
</evidence>
<dbReference type="Proteomes" id="UP001183176">
    <property type="component" value="Unassembled WGS sequence"/>
</dbReference>
<evidence type="ECO:0000313" key="3">
    <source>
        <dbReference type="Proteomes" id="UP001183176"/>
    </source>
</evidence>
<proteinExistence type="predicted"/>
<dbReference type="Gene3D" id="3.40.50.10320">
    <property type="entry name" value="LmbE-like"/>
    <property type="match status" value="1"/>
</dbReference>
<dbReference type="PANTHER" id="PTHR12993">
    <property type="entry name" value="N-ACETYLGLUCOSAMINYL-PHOSPHATIDYLINOSITOL DE-N-ACETYLASE-RELATED"/>
    <property type="match status" value="1"/>
</dbReference>
<keyword evidence="3" id="KW-1185">Reference proteome</keyword>